<organism evidence="2 3">
    <name type="scientific">Echinicola soli</name>
    <dbReference type="NCBI Taxonomy" id="2591634"/>
    <lineage>
        <taxon>Bacteria</taxon>
        <taxon>Pseudomonadati</taxon>
        <taxon>Bacteroidota</taxon>
        <taxon>Cytophagia</taxon>
        <taxon>Cytophagales</taxon>
        <taxon>Cyclobacteriaceae</taxon>
        <taxon>Echinicola</taxon>
    </lineage>
</organism>
<dbReference type="SUPFAM" id="SSF51206">
    <property type="entry name" value="cAMP-binding domain-like"/>
    <property type="match status" value="1"/>
</dbReference>
<dbReference type="PROSITE" id="PS50042">
    <property type="entry name" value="CNMP_BINDING_3"/>
    <property type="match status" value="1"/>
</dbReference>
<gene>
    <name evidence="2" type="ORF">FKX85_14775</name>
</gene>
<reference evidence="2 3" key="1">
    <citation type="submission" date="2019-06" db="EMBL/GenBank/DDBJ databases">
        <title>Echinicola alkalisoli sp. nov. isolated from saline soil.</title>
        <authorList>
            <person name="Sun J.-Q."/>
            <person name="Xu L."/>
        </authorList>
    </citation>
    <scope>NUCLEOTIDE SEQUENCE [LARGE SCALE GENOMIC DNA]</scope>
    <source>
        <strain evidence="2 3">LN3S3</strain>
    </source>
</reference>
<proteinExistence type="predicted"/>
<dbReference type="InterPro" id="IPR018490">
    <property type="entry name" value="cNMP-bd_dom_sf"/>
</dbReference>
<sequence length="193" mass="21918">MEKLTRALEFGGILSEGDIGAVAGSFRQKMLNSGDHFHRIGKVAKEIAFVNHGAIRVYAAEANGTEVTKYFVRPNQFAVELESYYSGQVGKDGIQAVIPTEVFIIHQNTFQQLLEKIPNLFIYFKAVSEAHLLNKITDGDFLNYGSSKTKYVEFLRRYPDLAHQVPLQYIASYLKITPQSLSRIRRQLMEDRV</sequence>
<evidence type="ECO:0000313" key="2">
    <source>
        <dbReference type="EMBL" id="QDH80236.1"/>
    </source>
</evidence>
<accession>A0A514CK97</accession>
<evidence type="ECO:0000259" key="1">
    <source>
        <dbReference type="PROSITE" id="PS50042"/>
    </source>
</evidence>
<dbReference type="Gene3D" id="2.60.120.10">
    <property type="entry name" value="Jelly Rolls"/>
    <property type="match status" value="1"/>
</dbReference>
<dbReference type="KEGG" id="echi:FKX85_14775"/>
<dbReference type="AlphaFoldDB" id="A0A514CK97"/>
<dbReference type="EMBL" id="CP041253">
    <property type="protein sequence ID" value="QDH80236.1"/>
    <property type="molecule type" value="Genomic_DNA"/>
</dbReference>
<dbReference type="RefSeq" id="WP_141615472.1">
    <property type="nucleotide sequence ID" value="NZ_CP041253.1"/>
</dbReference>
<name>A0A514CK97_9BACT</name>
<evidence type="ECO:0000313" key="3">
    <source>
        <dbReference type="Proteomes" id="UP000316614"/>
    </source>
</evidence>
<dbReference type="OrthoDB" id="758145at2"/>
<feature type="domain" description="Cyclic nucleotide-binding" evidence="1">
    <location>
        <begin position="14"/>
        <end position="114"/>
    </location>
</feature>
<dbReference type="Proteomes" id="UP000316614">
    <property type="component" value="Chromosome"/>
</dbReference>
<dbReference type="InterPro" id="IPR000595">
    <property type="entry name" value="cNMP-bd_dom"/>
</dbReference>
<keyword evidence="3" id="KW-1185">Reference proteome</keyword>
<protein>
    <submittedName>
        <fullName evidence="2">Crp/Fnr family transcriptional regulator</fullName>
    </submittedName>
</protein>
<dbReference type="InterPro" id="IPR014710">
    <property type="entry name" value="RmlC-like_jellyroll"/>
</dbReference>
<dbReference type="Pfam" id="PF00027">
    <property type="entry name" value="cNMP_binding"/>
    <property type="match status" value="1"/>
</dbReference>